<evidence type="ECO:0000313" key="2">
    <source>
        <dbReference type="Proteomes" id="UP000544872"/>
    </source>
</evidence>
<dbReference type="Pfam" id="PF10139">
    <property type="entry name" value="Virul_Fac"/>
    <property type="match status" value="1"/>
</dbReference>
<dbReference type="RefSeq" id="WP_184265859.1">
    <property type="nucleotide sequence ID" value="NZ_JACIIX010000019.1"/>
</dbReference>
<organism evidence="1 2">
    <name type="scientific">Novispirillum itersonii</name>
    <name type="common">Aquaspirillum itersonii</name>
    <dbReference type="NCBI Taxonomy" id="189"/>
    <lineage>
        <taxon>Bacteria</taxon>
        <taxon>Pseudomonadati</taxon>
        <taxon>Pseudomonadota</taxon>
        <taxon>Alphaproteobacteria</taxon>
        <taxon>Rhodospirillales</taxon>
        <taxon>Novispirillaceae</taxon>
        <taxon>Novispirillum</taxon>
    </lineage>
</organism>
<proteinExistence type="predicted"/>
<protein>
    <recommendedName>
        <fullName evidence="3">Virulence factor</fullName>
    </recommendedName>
</protein>
<dbReference type="Proteomes" id="UP000544872">
    <property type="component" value="Unassembled WGS sequence"/>
</dbReference>
<reference evidence="1 2" key="1">
    <citation type="submission" date="2020-08" db="EMBL/GenBank/DDBJ databases">
        <title>Genomic Encyclopedia of Type Strains, Phase IV (KMG-IV): sequencing the most valuable type-strain genomes for metagenomic binning, comparative biology and taxonomic classification.</title>
        <authorList>
            <person name="Goeker M."/>
        </authorList>
    </citation>
    <scope>NUCLEOTIDE SEQUENCE [LARGE SCALE GENOMIC DNA]</scope>
    <source>
        <strain evidence="1 2">DSM 11590</strain>
    </source>
</reference>
<dbReference type="AlphaFoldDB" id="A0A7W9ZL57"/>
<gene>
    <name evidence="1" type="ORF">FHS48_003694</name>
</gene>
<dbReference type="PIRSF" id="PIRSF034586">
    <property type="entry name" value="Vir_effector_SfrC"/>
    <property type="match status" value="1"/>
</dbReference>
<sequence length="901" mass="97324">MTGSVSADALVGRCAAIVDGTGQGVDWVSATKADSPRLDRDAAGLIERLRRGKVLARRLQGAAARPMAVGFFGLSQAGKSYLISVLARSANGALETVMDGHRLNFISHINPPGGGKEATGIVTRFTRQTRSSVSGFPVRLDLLSEPDLLKIIGNSFFMDFDHQKAALAPKADEMQAVLADLARRVLPAPTPGMAPEDVVDVMDYFLRRFPIPMQAYQATFWPKAMDLAPRLSPQDRATLFGLLWGGIPELTAAYLRLRDGLQRVGHAATVLAELGALVRPDGGGLSQADSIMNVDMLSRLGRDDGDQVSLVPLTGPDGGAGGPVTLARSLLAALSREMTFELAEPPMAPMLDQVDLLDFPGYRGRLKVTSLREVAEKLEGRDPVAELILRGKVAYLFERYTDDQEMNVLVMCTPCHKQSDVNDLGPALESWINSTQGATPEERARRLPGLVWAITMFDVRLAPRPDETLDLIRSGWHGMMRLTLREKFEQFDWLDKWAPGQSFNNLFLVRKPGMAAGVIGTDAHGREVEIVANQQARMGQMRETFVGDDSVNRHFSDAGEAWDAMMALDDGGMGRLTGYLQQVARRELKLERINEQVTHLQASLTESALGSYYRADGADAVAQKQQVAQTVTAALAARAALFAELLTALHLPSRTIRDLYGKAEADADVPPPPASGKAAVEAPAPFGGGSFLSLDLSGFGAEAVLSPPPQEVSAAGNRASRFAQAVMSGWLRHLRSMPEDPALHRFLGLDEATLQAVTDELVTGALRLRLEERLTALLAEAEDRAGATRSDLIGRQVAVVSSVLNGFIDTLGQDVLPLDKRPASSRLAGRKLFQPPPSLGQALPVLGPQPMNYPALYILDWLDAFTSLAMGNAGHAAGSELTPEQNQRLGQILELIRHHAA</sequence>
<name>A0A7W9ZL57_NOVIT</name>
<dbReference type="InterPro" id="IPR017030">
    <property type="entry name" value="Vir_effector_SfrC"/>
</dbReference>
<accession>A0A7W9ZL57</accession>
<dbReference type="EMBL" id="JACIIX010000019">
    <property type="protein sequence ID" value="MBB6212244.1"/>
    <property type="molecule type" value="Genomic_DNA"/>
</dbReference>
<keyword evidence="2" id="KW-1185">Reference proteome</keyword>
<evidence type="ECO:0000313" key="1">
    <source>
        <dbReference type="EMBL" id="MBB6212244.1"/>
    </source>
</evidence>
<comment type="caution">
    <text evidence="1">The sequence shown here is derived from an EMBL/GenBank/DDBJ whole genome shotgun (WGS) entry which is preliminary data.</text>
</comment>
<evidence type="ECO:0008006" key="3">
    <source>
        <dbReference type="Google" id="ProtNLM"/>
    </source>
</evidence>